<dbReference type="Proteomes" id="UP001344658">
    <property type="component" value="Unassembled WGS sequence"/>
</dbReference>
<sequence>MSFLDALRAAQAALQRLIVATHPDVANAPTWVVLTFVPTEPLVLAGPGGEPVVVPCPHCGAVGGHTVSRSLADPVTVTCMEGHVVPLPEWADGPALFRELMAVAEEA</sequence>
<accession>A0ABU7PL27</accession>
<dbReference type="EMBL" id="JAZEWV010000046">
    <property type="protein sequence ID" value="MEE4546431.1"/>
    <property type="molecule type" value="Genomic_DNA"/>
</dbReference>
<comment type="caution">
    <text evidence="1">The sequence shown here is derived from an EMBL/GenBank/DDBJ whole genome shotgun (WGS) entry which is preliminary data.</text>
</comment>
<evidence type="ECO:0000313" key="2">
    <source>
        <dbReference type="Proteomes" id="UP001344658"/>
    </source>
</evidence>
<organism evidence="1 2">
    <name type="scientific">Actinacidiphila polyblastidii</name>
    <dbReference type="NCBI Taxonomy" id="3110430"/>
    <lineage>
        <taxon>Bacteria</taxon>
        <taxon>Bacillati</taxon>
        <taxon>Actinomycetota</taxon>
        <taxon>Actinomycetes</taxon>
        <taxon>Kitasatosporales</taxon>
        <taxon>Streptomycetaceae</taxon>
        <taxon>Actinacidiphila</taxon>
    </lineage>
</organism>
<evidence type="ECO:0000313" key="1">
    <source>
        <dbReference type="EMBL" id="MEE4546431.1"/>
    </source>
</evidence>
<protein>
    <submittedName>
        <fullName evidence="1">Uncharacterized protein</fullName>
    </submittedName>
</protein>
<reference evidence="1 2" key="1">
    <citation type="submission" date="2023-12" db="EMBL/GenBank/DDBJ databases">
        <title>Streptomyces sp. V4-01.</title>
        <authorList>
            <person name="Somphong A."/>
            <person name="Phongsopitanun W."/>
        </authorList>
    </citation>
    <scope>NUCLEOTIDE SEQUENCE [LARGE SCALE GENOMIC DNA]</scope>
    <source>
        <strain evidence="1 2">V4-01</strain>
    </source>
</reference>
<keyword evidence="2" id="KW-1185">Reference proteome</keyword>
<proteinExistence type="predicted"/>
<name>A0ABU7PL27_9ACTN</name>
<gene>
    <name evidence="1" type="ORF">V2S66_31265</name>
</gene>
<dbReference type="RefSeq" id="WP_330800131.1">
    <property type="nucleotide sequence ID" value="NZ_JAZEWV010000046.1"/>
</dbReference>